<evidence type="ECO:0000313" key="3">
    <source>
        <dbReference type="EMBL" id="KAJ4844278.1"/>
    </source>
</evidence>
<dbReference type="AlphaFoldDB" id="A0A9Q0G656"/>
<comment type="caution">
    <text evidence="3">The sequence shown here is derived from an EMBL/GenBank/DDBJ whole genome shotgun (WGS) entry which is preliminary data.</text>
</comment>
<reference evidence="3" key="1">
    <citation type="submission" date="2022-02" db="EMBL/GenBank/DDBJ databases">
        <authorList>
            <person name="Henning P.M."/>
            <person name="McCubbin A.G."/>
            <person name="Shore J.S."/>
        </authorList>
    </citation>
    <scope>NUCLEOTIDE SEQUENCE</scope>
    <source>
        <strain evidence="3">F60SS</strain>
        <tissue evidence="3">Leaves</tissue>
    </source>
</reference>
<dbReference type="SUPFAM" id="SSF51110">
    <property type="entry name" value="alpha-D-mannose-specific plant lectins"/>
    <property type="match status" value="1"/>
</dbReference>
<keyword evidence="4" id="KW-1185">Reference proteome</keyword>
<proteinExistence type="predicted"/>
<evidence type="ECO:0008006" key="5">
    <source>
        <dbReference type="Google" id="ProtNLM"/>
    </source>
</evidence>
<dbReference type="InterPro" id="IPR029063">
    <property type="entry name" value="SAM-dependent_MTases_sf"/>
</dbReference>
<evidence type="ECO:0000256" key="2">
    <source>
        <dbReference type="ARBA" id="ARBA00023157"/>
    </source>
</evidence>
<protein>
    <recommendedName>
        <fullName evidence="5">Bulb-type lectin domain-containing protein</fullName>
    </recommendedName>
</protein>
<dbReference type="OrthoDB" id="1523883at2759"/>
<keyword evidence="1" id="KW-0732">Signal</keyword>
<keyword evidence="2" id="KW-1015">Disulfide bond</keyword>
<dbReference type="GO" id="GO:0008168">
    <property type="term" value="F:methyltransferase activity"/>
    <property type="evidence" value="ECO:0007669"/>
    <property type="project" value="InterPro"/>
</dbReference>
<dbReference type="Gene3D" id="3.40.50.150">
    <property type="entry name" value="Vaccinia Virus protein VP39"/>
    <property type="match status" value="1"/>
</dbReference>
<reference evidence="3" key="2">
    <citation type="journal article" date="2023" name="Plants (Basel)">
        <title>Annotation of the Turnera subulata (Passifloraceae) Draft Genome Reveals the S-Locus Evolved after the Divergence of Turneroideae from Passifloroideae in a Stepwise Manner.</title>
        <authorList>
            <person name="Henning P.M."/>
            <person name="Roalson E.H."/>
            <person name="Mir W."/>
            <person name="McCubbin A.G."/>
            <person name="Shore J.S."/>
        </authorList>
    </citation>
    <scope>NUCLEOTIDE SEQUENCE</scope>
    <source>
        <strain evidence="3">F60SS</strain>
    </source>
</reference>
<name>A0A9Q0G656_9ROSI</name>
<dbReference type="InterPro" id="IPR005299">
    <property type="entry name" value="MeTrfase_7"/>
</dbReference>
<gene>
    <name evidence="3" type="ORF">Tsubulata_009828</name>
</gene>
<dbReference type="InterPro" id="IPR036426">
    <property type="entry name" value="Bulb-type_lectin_dom_sf"/>
</dbReference>
<evidence type="ECO:0000313" key="4">
    <source>
        <dbReference type="Proteomes" id="UP001141552"/>
    </source>
</evidence>
<dbReference type="Proteomes" id="UP001141552">
    <property type="component" value="Unassembled WGS sequence"/>
</dbReference>
<dbReference type="EMBL" id="JAKUCV010002002">
    <property type="protein sequence ID" value="KAJ4844278.1"/>
    <property type="molecule type" value="Genomic_DNA"/>
</dbReference>
<organism evidence="3 4">
    <name type="scientific">Turnera subulata</name>
    <dbReference type="NCBI Taxonomy" id="218843"/>
    <lineage>
        <taxon>Eukaryota</taxon>
        <taxon>Viridiplantae</taxon>
        <taxon>Streptophyta</taxon>
        <taxon>Embryophyta</taxon>
        <taxon>Tracheophyta</taxon>
        <taxon>Spermatophyta</taxon>
        <taxon>Magnoliopsida</taxon>
        <taxon>eudicotyledons</taxon>
        <taxon>Gunneridae</taxon>
        <taxon>Pentapetalae</taxon>
        <taxon>rosids</taxon>
        <taxon>fabids</taxon>
        <taxon>Malpighiales</taxon>
        <taxon>Passifloraceae</taxon>
        <taxon>Turnera</taxon>
    </lineage>
</organism>
<sequence length="214" mass="23901">MSGAGAKMAYDDNNSTVWQSFDFPAEALVRGQELVQGQKLVASVSNVSKPEGIFYLSPTPDGLFAFWQANDPPQVYFEHSVNFGCSVGPNTFFAVANIIEALERTHHSQLPNAPPLDFQVFFNDVTDNDFKTLPSSRKYFAAGVPGSFYGRLFPKSFLHFAHSSSALQWLSKIPKEIVDPNSPSWNKGNIYWSGANKEVLIAYSNQRDHLWIPF</sequence>
<dbReference type="Pfam" id="PF03492">
    <property type="entry name" value="Methyltransf_7"/>
    <property type="match status" value="1"/>
</dbReference>
<dbReference type="PANTHER" id="PTHR31009">
    <property type="entry name" value="S-ADENOSYL-L-METHIONINE:CARBOXYL METHYLTRANSFERASE FAMILY PROTEIN"/>
    <property type="match status" value="1"/>
</dbReference>
<accession>A0A9Q0G656</accession>
<evidence type="ECO:0000256" key="1">
    <source>
        <dbReference type="ARBA" id="ARBA00022729"/>
    </source>
</evidence>
<dbReference type="SUPFAM" id="SSF53335">
    <property type="entry name" value="S-adenosyl-L-methionine-dependent methyltransferases"/>
    <property type="match status" value="1"/>
</dbReference>